<organism evidence="1 2">
    <name type="scientific">Polarella glacialis</name>
    <name type="common">Dinoflagellate</name>
    <dbReference type="NCBI Taxonomy" id="89957"/>
    <lineage>
        <taxon>Eukaryota</taxon>
        <taxon>Sar</taxon>
        <taxon>Alveolata</taxon>
        <taxon>Dinophyceae</taxon>
        <taxon>Suessiales</taxon>
        <taxon>Suessiaceae</taxon>
        <taxon>Polarella</taxon>
    </lineage>
</organism>
<keyword evidence="2" id="KW-1185">Reference proteome</keyword>
<dbReference type="AlphaFoldDB" id="A0A813FE72"/>
<dbReference type="EMBL" id="CAJNNV010024911">
    <property type="protein sequence ID" value="CAE8611101.1"/>
    <property type="molecule type" value="Genomic_DNA"/>
</dbReference>
<proteinExistence type="predicted"/>
<sequence>MLSAPALVACFIPSRRRPEPQLVAVASARRSPELLLYSFVEDSVVQRISLLPSLLPVSCLQSLLLPSRQKLADAAEAGTVLLLASRDHFAALQIESDASQPCRWLKEPTCLPGADATRAKVECGRPAICLARVWHTEAAEGDAPRCHVLCKSDAAISFWELEC</sequence>
<name>A0A813FE72_POLGL</name>
<reference evidence="1" key="1">
    <citation type="submission" date="2021-02" db="EMBL/GenBank/DDBJ databases">
        <authorList>
            <person name="Dougan E. K."/>
            <person name="Rhodes N."/>
            <person name="Thang M."/>
            <person name="Chan C."/>
        </authorList>
    </citation>
    <scope>NUCLEOTIDE SEQUENCE</scope>
</reference>
<protein>
    <submittedName>
        <fullName evidence="1">Uncharacterized protein</fullName>
    </submittedName>
</protein>
<gene>
    <name evidence="1" type="ORF">PGLA1383_LOCUS28911</name>
</gene>
<accession>A0A813FE72</accession>
<comment type="caution">
    <text evidence="1">The sequence shown here is derived from an EMBL/GenBank/DDBJ whole genome shotgun (WGS) entry which is preliminary data.</text>
</comment>
<dbReference type="Proteomes" id="UP000654075">
    <property type="component" value="Unassembled WGS sequence"/>
</dbReference>
<evidence type="ECO:0000313" key="2">
    <source>
        <dbReference type="Proteomes" id="UP000654075"/>
    </source>
</evidence>
<evidence type="ECO:0000313" key="1">
    <source>
        <dbReference type="EMBL" id="CAE8611101.1"/>
    </source>
</evidence>